<name>A0AA38NX51_9AGAR</name>
<proteinExistence type="predicted"/>
<reference evidence="1" key="1">
    <citation type="submission" date="2022-08" db="EMBL/GenBank/DDBJ databases">
        <authorList>
            <consortium name="DOE Joint Genome Institute"/>
            <person name="Min B."/>
            <person name="Riley R."/>
            <person name="Sierra-Patev S."/>
            <person name="Naranjo-Ortiz M."/>
            <person name="Looney B."/>
            <person name="Konkel Z."/>
            <person name="Slot J.C."/>
            <person name="Sakamoto Y."/>
            <person name="Steenwyk J.L."/>
            <person name="Rokas A."/>
            <person name="Carro J."/>
            <person name="Camarero S."/>
            <person name="Ferreira P."/>
            <person name="Molpeceres G."/>
            <person name="Ruiz-Duenas F.J."/>
            <person name="Serrano A."/>
            <person name="Henrissat B."/>
            <person name="Drula E."/>
            <person name="Hughes K.W."/>
            <person name="Mata J.L."/>
            <person name="Ishikawa N.K."/>
            <person name="Vargas-Isla R."/>
            <person name="Ushijima S."/>
            <person name="Smith C.A."/>
            <person name="Ahrendt S."/>
            <person name="Andreopoulos W."/>
            <person name="He G."/>
            <person name="Labutti K."/>
            <person name="Lipzen A."/>
            <person name="Ng V."/>
            <person name="Sandor L."/>
            <person name="Barry K."/>
            <person name="Martinez A.T."/>
            <person name="Xiao Y."/>
            <person name="Gibbons J.G."/>
            <person name="Terashima K."/>
            <person name="Hibbett D.S."/>
            <person name="Grigoriev I.V."/>
        </authorList>
    </citation>
    <scope>NUCLEOTIDE SEQUENCE</scope>
    <source>
        <strain evidence="1">TFB9207</strain>
    </source>
</reference>
<dbReference type="PANTHER" id="PTHR21310:SF15">
    <property type="entry name" value="AMINOGLYCOSIDE PHOSPHOTRANSFERASE DOMAIN-CONTAINING PROTEIN"/>
    <property type="match status" value="1"/>
</dbReference>
<evidence type="ECO:0000313" key="1">
    <source>
        <dbReference type="EMBL" id="KAJ3832093.1"/>
    </source>
</evidence>
<keyword evidence="2" id="KW-1185">Reference proteome</keyword>
<evidence type="ECO:0008006" key="3">
    <source>
        <dbReference type="Google" id="ProtNLM"/>
    </source>
</evidence>
<dbReference type="Proteomes" id="UP001163846">
    <property type="component" value="Unassembled WGS sequence"/>
</dbReference>
<dbReference type="SUPFAM" id="SSF56112">
    <property type="entry name" value="Protein kinase-like (PK-like)"/>
    <property type="match status" value="1"/>
</dbReference>
<sequence>VLNVELEGGEHFIVRCENRLVFDPEEPIEVTVRRSHEHATILNTLRAIYHAPVPIVYHVEPDPNKIGAPWMLLERIPGNKLHFVASRWNKAGVRENNMRIVIEQYASIYTSIFTTPIPESLYPVLSEDNQHYHHDAMPAAFDVKLHYDDPPHYSVSSDILRARAYRQKTATFLAHRFWSYMFDKHFCTETVELNGLCPELLPLLHKLRALIPVLLPSVEEYLKLDSSGKESLLGSRKLYHYDPSVSNIMVDSENAKITGIVDWELTMAVPALLAVVYPEWISNLLQLSPDPFEYGKWRKMYEESVGRSSPDYLAALRSGKELRALLDWARFGLAGRPLDQRISVIEGWANEKAKRFGVDLAQVVVQGPEVVPFPLQILTSDLIAVKR</sequence>
<dbReference type="AlphaFoldDB" id="A0AA38NX51"/>
<dbReference type="PANTHER" id="PTHR21310">
    <property type="entry name" value="AMINOGLYCOSIDE PHOSPHOTRANSFERASE-RELATED-RELATED"/>
    <property type="match status" value="1"/>
</dbReference>
<comment type="caution">
    <text evidence="1">The sequence shown here is derived from an EMBL/GenBank/DDBJ whole genome shotgun (WGS) entry which is preliminary data.</text>
</comment>
<dbReference type="InterPro" id="IPR051678">
    <property type="entry name" value="AGP_Transferase"/>
</dbReference>
<accession>A0AA38NX51</accession>
<dbReference type="InterPro" id="IPR011009">
    <property type="entry name" value="Kinase-like_dom_sf"/>
</dbReference>
<dbReference type="EMBL" id="MU807085">
    <property type="protein sequence ID" value="KAJ3832093.1"/>
    <property type="molecule type" value="Genomic_DNA"/>
</dbReference>
<evidence type="ECO:0000313" key="2">
    <source>
        <dbReference type="Proteomes" id="UP001163846"/>
    </source>
</evidence>
<organism evidence="1 2">
    <name type="scientific">Lentinula raphanica</name>
    <dbReference type="NCBI Taxonomy" id="153919"/>
    <lineage>
        <taxon>Eukaryota</taxon>
        <taxon>Fungi</taxon>
        <taxon>Dikarya</taxon>
        <taxon>Basidiomycota</taxon>
        <taxon>Agaricomycotina</taxon>
        <taxon>Agaricomycetes</taxon>
        <taxon>Agaricomycetidae</taxon>
        <taxon>Agaricales</taxon>
        <taxon>Marasmiineae</taxon>
        <taxon>Omphalotaceae</taxon>
        <taxon>Lentinula</taxon>
    </lineage>
</organism>
<gene>
    <name evidence="1" type="ORF">F5878DRAFT_647076</name>
</gene>
<protein>
    <recommendedName>
        <fullName evidence="3">Aminoglycoside phosphotransferase domain-containing protein</fullName>
    </recommendedName>
</protein>
<feature type="non-terminal residue" evidence="1">
    <location>
        <position position="387"/>
    </location>
</feature>